<evidence type="ECO:0000313" key="1">
    <source>
        <dbReference type="EMBL" id="GAD68047.1"/>
    </source>
</evidence>
<keyword evidence="2" id="KW-1185">Reference proteome</keyword>
<comment type="caution">
    <text evidence="1">The sequence shown here is derived from an EMBL/GenBank/DDBJ whole genome shotgun (WGS) entry which is preliminary data.</text>
</comment>
<dbReference type="RefSeq" id="WP_021706018.1">
    <property type="nucleotide sequence ID" value="NZ_BATJ01000011.1"/>
</dbReference>
<gene>
    <name evidence="1" type="ORF">VPR01S_11_00400</name>
</gene>
<dbReference type="AlphaFoldDB" id="U3A3W8"/>
<dbReference type="Proteomes" id="UP000016570">
    <property type="component" value="Unassembled WGS sequence"/>
</dbReference>
<organism evidence="1 2">
    <name type="scientific">Vibrio proteolyticus NBRC 13287</name>
    <dbReference type="NCBI Taxonomy" id="1219065"/>
    <lineage>
        <taxon>Bacteria</taxon>
        <taxon>Pseudomonadati</taxon>
        <taxon>Pseudomonadota</taxon>
        <taxon>Gammaproteobacteria</taxon>
        <taxon>Vibrionales</taxon>
        <taxon>Vibrionaceae</taxon>
        <taxon>Vibrio</taxon>
    </lineage>
</organism>
<reference evidence="1 2" key="1">
    <citation type="submission" date="2013-09" db="EMBL/GenBank/DDBJ databases">
        <title>Whole genome shotgun sequence of Vibrio proteolyticus NBRC 13287.</title>
        <authorList>
            <person name="Isaki S."/>
            <person name="Hosoyama A."/>
            <person name="Numata M."/>
            <person name="Hashimoto M."/>
            <person name="Hosoyama Y."/>
            <person name="Tsuchikane K."/>
            <person name="Noguchi M."/>
            <person name="Hirakata S."/>
            <person name="Ichikawa N."/>
            <person name="Ohji S."/>
            <person name="Yamazoe A."/>
            <person name="Fujita N."/>
        </authorList>
    </citation>
    <scope>NUCLEOTIDE SEQUENCE [LARGE SCALE GENOMIC DNA]</scope>
    <source>
        <strain evidence="1 2">NBRC 13287</strain>
    </source>
</reference>
<protein>
    <recommendedName>
        <fullName evidence="3">Toxin YoeB</fullName>
    </recommendedName>
</protein>
<evidence type="ECO:0000313" key="2">
    <source>
        <dbReference type="Proteomes" id="UP000016570"/>
    </source>
</evidence>
<dbReference type="STRING" id="1219065.VPR01S_11_00400"/>
<evidence type="ECO:0008006" key="3">
    <source>
        <dbReference type="Google" id="ProtNLM"/>
    </source>
</evidence>
<proteinExistence type="predicted"/>
<name>U3A3W8_VIBPR</name>
<accession>U3A3W8</accession>
<sequence>MSHWRINKSAVRWSRPISSAAQRNFDLFQNEIFHNGTDPRHAADEFDSHVECLDKGNNVWSIRLSQRDRVVFRLDETDHVCIIEGVGGHY</sequence>
<dbReference type="EMBL" id="BATJ01000011">
    <property type="protein sequence ID" value="GAD68047.1"/>
    <property type="molecule type" value="Genomic_DNA"/>
</dbReference>